<dbReference type="CDD" id="cd00165">
    <property type="entry name" value="S4"/>
    <property type="match status" value="1"/>
</dbReference>
<keyword evidence="3" id="KW-0694">RNA-binding</keyword>
<evidence type="ECO:0000256" key="4">
    <source>
        <dbReference type="RuleBase" id="RU003887"/>
    </source>
</evidence>
<feature type="compositionally biased region" description="Basic residues" evidence="5">
    <location>
        <begin position="266"/>
        <end position="276"/>
    </location>
</feature>
<evidence type="ECO:0000256" key="2">
    <source>
        <dbReference type="ARBA" id="ARBA00023235"/>
    </source>
</evidence>
<proteinExistence type="inferred from homology"/>
<dbReference type="InterPro" id="IPR042092">
    <property type="entry name" value="PsdUridine_s_RsuA/RluB/E/F_cat"/>
</dbReference>
<evidence type="ECO:0000256" key="3">
    <source>
        <dbReference type="PROSITE-ProRule" id="PRU00182"/>
    </source>
</evidence>
<protein>
    <recommendedName>
        <fullName evidence="4">Pseudouridine synthase</fullName>
        <ecNumber evidence="4">5.4.99.-</ecNumber>
    </recommendedName>
</protein>
<evidence type="ECO:0000313" key="7">
    <source>
        <dbReference type="EMBL" id="GEP43413.1"/>
    </source>
</evidence>
<sequence>MRLNRFLSQCGLGSRRGCEQIVLEGRVTINGKIVKELGTQVNPGDEVSVDGKATRTESPIVIALNKPKGYICSRADERDRMTIYALLPRQLQTLHHVGRLDKESEGLLLMTNRGDLSHHLIHPSKGAEKEYEVVVDKPVDQNVMATLVKGMMTEEGHAKAERAWMQTEYRCHLVLKQGLKRQIRLMFYQLGFEVERLTRTRIGWLELKGLPKGSWKQLTEAEVQRFFTEAGTTGRTKPVGETKPRAKSAKKGEDDGDDGFSSAPARRGRPATKRPSRAGFGKGGFGKGRGKSEGTQPSSGRLVGRARYARAAAAERGGERPTPPPSEGRGSRSKPPRGGFRGRDESFERPSGPGPGPRRPRFESDEPASFEDSGPPRRSGFGGRGRSGPPDRSGPPRRSGSGSGPARRPRFGGGGGEDDFSQGSEGPRRSSFGGDRRSSGPSSDRSGPPRRSGPPGRSGPPKRGGSGPKKPGGRGPRGKF</sequence>
<feature type="region of interest" description="Disordered" evidence="5">
    <location>
        <begin position="229"/>
        <end position="480"/>
    </location>
</feature>
<dbReference type="InterPro" id="IPR002942">
    <property type="entry name" value="S4_RNA-bd"/>
</dbReference>
<dbReference type="PANTHER" id="PTHR47683">
    <property type="entry name" value="PSEUDOURIDINE SYNTHASE FAMILY PROTEIN-RELATED"/>
    <property type="match status" value="1"/>
</dbReference>
<dbReference type="InterPro" id="IPR006145">
    <property type="entry name" value="PsdUridine_synth_RsuA/RluA"/>
</dbReference>
<dbReference type="PROSITE" id="PS50889">
    <property type="entry name" value="S4"/>
    <property type="match status" value="1"/>
</dbReference>
<dbReference type="Gene3D" id="3.30.70.1560">
    <property type="entry name" value="Alpha-L RNA-binding motif"/>
    <property type="match status" value="1"/>
</dbReference>
<dbReference type="GO" id="GO:0003723">
    <property type="term" value="F:RNA binding"/>
    <property type="evidence" value="ECO:0007669"/>
    <property type="project" value="UniProtKB-KW"/>
</dbReference>
<dbReference type="Proteomes" id="UP000321577">
    <property type="component" value="Unassembled WGS sequence"/>
</dbReference>
<comment type="caution">
    <text evidence="7">The sequence shown here is derived from an EMBL/GenBank/DDBJ whole genome shotgun (WGS) entry which is preliminary data.</text>
</comment>
<dbReference type="FunFam" id="3.10.290.10:FF:000003">
    <property type="entry name" value="Pseudouridine synthase"/>
    <property type="match status" value="1"/>
</dbReference>
<dbReference type="GO" id="GO:0000455">
    <property type="term" value="P:enzyme-directed rRNA pseudouridine synthesis"/>
    <property type="evidence" value="ECO:0007669"/>
    <property type="project" value="UniProtKB-ARBA"/>
</dbReference>
<gene>
    <name evidence="7" type="ORF">BGE01nite_27040</name>
</gene>
<dbReference type="Pfam" id="PF01479">
    <property type="entry name" value="S4"/>
    <property type="match status" value="1"/>
</dbReference>
<dbReference type="InterPro" id="IPR020103">
    <property type="entry name" value="PsdUridine_synth_cat_dom_sf"/>
</dbReference>
<dbReference type="CDD" id="cd02870">
    <property type="entry name" value="PseudoU_synth_RsuA_like"/>
    <property type="match status" value="1"/>
</dbReference>
<dbReference type="InterPro" id="IPR036986">
    <property type="entry name" value="S4_RNA-bd_sf"/>
</dbReference>
<dbReference type="Pfam" id="PF00849">
    <property type="entry name" value="PseudoU_synth_2"/>
    <property type="match status" value="1"/>
</dbReference>
<evidence type="ECO:0000313" key="8">
    <source>
        <dbReference type="Proteomes" id="UP000321577"/>
    </source>
</evidence>
<dbReference type="InterPro" id="IPR020094">
    <property type="entry name" value="TruA/RsuA/RluB/E/F_N"/>
</dbReference>
<dbReference type="SUPFAM" id="SSF55174">
    <property type="entry name" value="Alpha-L RNA-binding motif"/>
    <property type="match status" value="1"/>
</dbReference>
<dbReference type="PROSITE" id="PS01149">
    <property type="entry name" value="PSI_RSU"/>
    <property type="match status" value="1"/>
</dbReference>
<name>A0A512M9M2_9BACT</name>
<dbReference type="SUPFAM" id="SSF55120">
    <property type="entry name" value="Pseudouridine synthase"/>
    <property type="match status" value="1"/>
</dbReference>
<dbReference type="EMBL" id="BKAG01000017">
    <property type="protein sequence ID" value="GEP43413.1"/>
    <property type="molecule type" value="Genomic_DNA"/>
</dbReference>
<dbReference type="Gene3D" id="3.30.70.580">
    <property type="entry name" value="Pseudouridine synthase I, catalytic domain, N-terminal subdomain"/>
    <property type="match status" value="1"/>
</dbReference>
<dbReference type="PANTHER" id="PTHR47683:SF2">
    <property type="entry name" value="RNA-BINDING S4 DOMAIN-CONTAINING PROTEIN"/>
    <property type="match status" value="1"/>
</dbReference>
<dbReference type="EC" id="5.4.99.-" evidence="4"/>
<comment type="similarity">
    <text evidence="1 4">Belongs to the pseudouridine synthase RsuA family.</text>
</comment>
<feature type="compositionally biased region" description="Low complexity" evidence="5">
    <location>
        <begin position="421"/>
        <end position="461"/>
    </location>
</feature>
<dbReference type="OrthoDB" id="9807213at2"/>
<dbReference type="AlphaFoldDB" id="A0A512M9M2"/>
<dbReference type="Gene3D" id="3.10.290.10">
    <property type="entry name" value="RNA-binding S4 domain"/>
    <property type="match status" value="1"/>
</dbReference>
<evidence type="ECO:0000259" key="6">
    <source>
        <dbReference type="SMART" id="SM00363"/>
    </source>
</evidence>
<keyword evidence="8" id="KW-1185">Reference proteome</keyword>
<dbReference type="InterPro" id="IPR000748">
    <property type="entry name" value="PsdUridine_synth_RsuA/RluB/E/F"/>
</dbReference>
<reference evidence="7 8" key="1">
    <citation type="submission" date="2019-07" db="EMBL/GenBank/DDBJ databases">
        <title>Whole genome shotgun sequence of Brevifollis gellanilyticus NBRC 108608.</title>
        <authorList>
            <person name="Hosoyama A."/>
            <person name="Uohara A."/>
            <person name="Ohji S."/>
            <person name="Ichikawa N."/>
        </authorList>
    </citation>
    <scope>NUCLEOTIDE SEQUENCE [LARGE SCALE GENOMIC DNA]</scope>
    <source>
        <strain evidence="7 8">NBRC 108608</strain>
    </source>
</reference>
<dbReference type="SMART" id="SM00363">
    <property type="entry name" value="S4"/>
    <property type="match status" value="1"/>
</dbReference>
<dbReference type="RefSeq" id="WP_146850989.1">
    <property type="nucleotide sequence ID" value="NZ_BKAG01000017.1"/>
</dbReference>
<feature type="compositionally biased region" description="Low complexity" evidence="5">
    <location>
        <begin position="387"/>
        <end position="406"/>
    </location>
</feature>
<accession>A0A512M9M2</accession>
<feature type="compositionally biased region" description="Low complexity" evidence="5">
    <location>
        <begin position="300"/>
        <end position="315"/>
    </location>
</feature>
<keyword evidence="2 4" id="KW-0413">Isomerase</keyword>
<evidence type="ECO:0000256" key="5">
    <source>
        <dbReference type="SAM" id="MobiDB-lite"/>
    </source>
</evidence>
<dbReference type="NCBIfam" id="TIGR00093">
    <property type="entry name" value="pseudouridine synthase"/>
    <property type="match status" value="1"/>
</dbReference>
<feature type="domain" description="RNA-binding S4" evidence="6">
    <location>
        <begin position="1"/>
        <end position="66"/>
    </location>
</feature>
<dbReference type="InterPro" id="IPR050343">
    <property type="entry name" value="RsuA_PseudoU_synthase"/>
</dbReference>
<dbReference type="GO" id="GO:0120159">
    <property type="term" value="F:rRNA pseudouridine synthase activity"/>
    <property type="evidence" value="ECO:0007669"/>
    <property type="project" value="UniProtKB-ARBA"/>
</dbReference>
<organism evidence="7 8">
    <name type="scientific">Brevifollis gellanilyticus</name>
    <dbReference type="NCBI Taxonomy" id="748831"/>
    <lineage>
        <taxon>Bacteria</taxon>
        <taxon>Pseudomonadati</taxon>
        <taxon>Verrucomicrobiota</taxon>
        <taxon>Verrucomicrobiia</taxon>
        <taxon>Verrucomicrobiales</taxon>
        <taxon>Verrucomicrobiaceae</taxon>
    </lineage>
</organism>
<evidence type="ECO:0000256" key="1">
    <source>
        <dbReference type="ARBA" id="ARBA00008348"/>
    </source>
</evidence>
<dbReference type="InterPro" id="IPR018496">
    <property type="entry name" value="PsdUridine_synth_RsuA/RluB_CS"/>
</dbReference>